<dbReference type="AlphaFoldDB" id="A0A6S6WAK8"/>
<organism evidence="1 2">
    <name type="scientific">Pyrenophora teres f. teres</name>
    <dbReference type="NCBI Taxonomy" id="97479"/>
    <lineage>
        <taxon>Eukaryota</taxon>
        <taxon>Fungi</taxon>
        <taxon>Dikarya</taxon>
        <taxon>Ascomycota</taxon>
        <taxon>Pezizomycotina</taxon>
        <taxon>Dothideomycetes</taxon>
        <taxon>Pleosporomycetidae</taxon>
        <taxon>Pleosporales</taxon>
        <taxon>Pleosporineae</taxon>
        <taxon>Pleosporaceae</taxon>
        <taxon>Pyrenophora</taxon>
    </lineage>
</organism>
<proteinExistence type="predicted"/>
<evidence type="ECO:0000313" key="2">
    <source>
        <dbReference type="Proteomes" id="UP000472372"/>
    </source>
</evidence>
<evidence type="ECO:0000313" key="1">
    <source>
        <dbReference type="EMBL" id="CAE7178293.1"/>
    </source>
</evidence>
<dbReference type="EMBL" id="HG992981">
    <property type="protein sequence ID" value="CAE7178293.1"/>
    <property type="molecule type" value="Genomic_DNA"/>
</dbReference>
<reference evidence="1" key="1">
    <citation type="submission" date="2021-02" db="EMBL/GenBank/DDBJ databases">
        <authorList>
            <person name="Syme A R."/>
            <person name="Syme A R."/>
            <person name="Moolhuijzen P."/>
        </authorList>
    </citation>
    <scope>NUCLEOTIDE SEQUENCE</scope>
    <source>
        <strain evidence="1">W1-1</strain>
    </source>
</reference>
<accession>A0A6S6WAK8</accession>
<dbReference type="Proteomes" id="UP000472372">
    <property type="component" value="Chromosome 5"/>
</dbReference>
<gene>
    <name evidence="1" type="ORF">PTTW11_06324</name>
</gene>
<sequence>MDSIMATVAGRGQLYPVGYNTLPGCAKRCEKLLTMEANCIAHSHKRPDQAELQDCVCHSGVAQDLQSGAICHDACSGEDEEIIRQRLTLACHSPEPIEVGLASSTSIISTTTTPTLSTTNTPSYYLTRSLPIGYMTPPALSTQTPPAPTVDNQLTFTAIDPTMLTMAAPGIPTATTILTVVGPTLVTVIVQPLPTTETQSLLTLATSSIPTMTASYLSTTATSLLTAIATSSLSAITTSSLSTTATSSLLITTTSSQSVIATSSFSKIAKSSLSIAVTSVLSITGMSSHSTIVTVSHQTTTTLTSAIKSAISITPTSTKTPEAETNSKIRNNWLHHAGMYSGIIVSAIVGIIVIVVVVLALRRRATRKKELERERDRLRPIRLQVFRQSGLRRSNNPVWPLMPPTPRQKFGETIRAYAADSRDNSTTFRPSRTLSQTEAMIRDRILETGRPDIPLSATPKIHR</sequence>
<name>A0A6S6WAK8_9PLEO</name>
<protein>
    <submittedName>
        <fullName evidence="1">Rifin STEVOR domain containing protein</fullName>
    </submittedName>
</protein>